<dbReference type="PROSITE" id="PS50920">
    <property type="entry name" value="SOLCAR"/>
    <property type="match status" value="3"/>
</dbReference>
<keyword evidence="3 9" id="KW-0813">Transport</keyword>
<evidence type="ECO:0000256" key="8">
    <source>
        <dbReference type="PROSITE-ProRule" id="PRU00282"/>
    </source>
</evidence>
<comment type="caution">
    <text evidence="10">The sequence shown here is derived from an EMBL/GenBank/DDBJ whole genome shotgun (WGS) entry which is preliminary data.</text>
</comment>
<dbReference type="GO" id="GO:0016020">
    <property type="term" value="C:membrane"/>
    <property type="evidence" value="ECO:0007669"/>
    <property type="project" value="UniProtKB-SubCell"/>
</dbReference>
<accession>A0AAV5GFK9</accession>
<dbReference type="InterPro" id="IPR018108">
    <property type="entry name" value="MCP_transmembrane"/>
</dbReference>
<evidence type="ECO:0000313" key="11">
    <source>
        <dbReference type="Proteomes" id="UP001342314"/>
    </source>
</evidence>
<dbReference type="SUPFAM" id="SSF103506">
    <property type="entry name" value="Mitochondrial carrier"/>
    <property type="match status" value="1"/>
</dbReference>
<keyword evidence="11" id="KW-1185">Reference proteome</keyword>
<dbReference type="Proteomes" id="UP001342314">
    <property type="component" value="Unassembled WGS sequence"/>
</dbReference>
<comment type="similarity">
    <text evidence="2 9">Belongs to the mitochondrial carrier (TC 2.A.29) family.</text>
</comment>
<keyword evidence="6" id="KW-1133">Transmembrane helix</keyword>
<dbReference type="EMBL" id="BQKY01000002">
    <property type="protein sequence ID" value="GJN88142.1"/>
    <property type="molecule type" value="Genomic_DNA"/>
</dbReference>
<dbReference type="AlphaFoldDB" id="A0AAV5GFK9"/>
<gene>
    <name evidence="10" type="ORF">Rhopal_001098-T1</name>
</gene>
<evidence type="ECO:0000256" key="2">
    <source>
        <dbReference type="ARBA" id="ARBA00006375"/>
    </source>
</evidence>
<feature type="repeat" description="Solcar" evidence="8">
    <location>
        <begin position="1"/>
        <end position="62"/>
    </location>
</feature>
<evidence type="ECO:0000256" key="7">
    <source>
        <dbReference type="ARBA" id="ARBA00023136"/>
    </source>
</evidence>
<evidence type="ECO:0000256" key="1">
    <source>
        <dbReference type="ARBA" id="ARBA00004141"/>
    </source>
</evidence>
<dbReference type="Pfam" id="PF00153">
    <property type="entry name" value="Mito_carr"/>
    <property type="match status" value="3"/>
</dbReference>
<organism evidence="10 11">
    <name type="scientific">Rhodotorula paludigena</name>
    <dbReference type="NCBI Taxonomy" id="86838"/>
    <lineage>
        <taxon>Eukaryota</taxon>
        <taxon>Fungi</taxon>
        <taxon>Dikarya</taxon>
        <taxon>Basidiomycota</taxon>
        <taxon>Pucciniomycotina</taxon>
        <taxon>Microbotryomycetes</taxon>
        <taxon>Sporidiobolales</taxon>
        <taxon>Sporidiobolaceae</taxon>
        <taxon>Rhodotorula</taxon>
    </lineage>
</organism>
<comment type="subcellular location">
    <subcellularLocation>
        <location evidence="1">Membrane</location>
        <topology evidence="1">Multi-pass membrane protein</topology>
    </subcellularLocation>
</comment>
<evidence type="ECO:0000256" key="5">
    <source>
        <dbReference type="ARBA" id="ARBA00022737"/>
    </source>
</evidence>
<sequence length="258" mass="27587">MLKSQSADGLTTTRSTNAFRTLVSMVREEGPASIYKGLSGSLLREATYSGIRMGGYDLVKTTIVKVVPLADPNGFGTKLAGGMASGMIGAAVANPADLLKVRLQAPAATGSLRQHVVQIAQNEGIKGFYKAVGPTIVRAGVLTSTQLGCYDHIKHTLKKDFPGTFNEGIRTHVAASGIAGFCCSAASNPIDVIKVRMMTDKTGQYRNALHCAALLLKNEGPLAYYKGFSMCFWRLWPHSLLSLVVFEQLRKGFGMAAI</sequence>
<evidence type="ECO:0000256" key="4">
    <source>
        <dbReference type="ARBA" id="ARBA00022692"/>
    </source>
</evidence>
<keyword evidence="5" id="KW-0677">Repeat</keyword>
<evidence type="ECO:0000313" key="10">
    <source>
        <dbReference type="EMBL" id="GJN88142.1"/>
    </source>
</evidence>
<evidence type="ECO:0000256" key="9">
    <source>
        <dbReference type="RuleBase" id="RU000488"/>
    </source>
</evidence>
<dbReference type="InterPro" id="IPR023395">
    <property type="entry name" value="MCP_dom_sf"/>
</dbReference>
<reference evidence="10 11" key="1">
    <citation type="submission" date="2021-12" db="EMBL/GenBank/DDBJ databases">
        <title>High titer production of polyol ester of fatty acids by Rhodotorula paludigena BS15 towards product separation-free biomass refinery.</title>
        <authorList>
            <person name="Mano J."/>
            <person name="Ono H."/>
            <person name="Tanaka T."/>
            <person name="Naito K."/>
            <person name="Sushida H."/>
            <person name="Ike M."/>
            <person name="Tokuyasu K."/>
            <person name="Kitaoka M."/>
        </authorList>
    </citation>
    <scope>NUCLEOTIDE SEQUENCE [LARGE SCALE GENOMIC DNA]</scope>
    <source>
        <strain evidence="10 11">BS15</strain>
    </source>
</reference>
<evidence type="ECO:0000256" key="3">
    <source>
        <dbReference type="ARBA" id="ARBA00022448"/>
    </source>
</evidence>
<proteinExistence type="inferred from homology"/>
<dbReference type="InterPro" id="IPR050391">
    <property type="entry name" value="Mito_Metabolite_Transporter"/>
</dbReference>
<feature type="repeat" description="Solcar" evidence="8">
    <location>
        <begin position="73"/>
        <end position="156"/>
    </location>
</feature>
<name>A0AAV5GFK9_9BASI</name>
<protein>
    <submittedName>
        <fullName evidence="10">Uncharacterized protein</fullName>
    </submittedName>
</protein>
<dbReference type="PANTHER" id="PTHR45618">
    <property type="entry name" value="MITOCHONDRIAL DICARBOXYLATE CARRIER-RELATED"/>
    <property type="match status" value="1"/>
</dbReference>
<dbReference type="Gene3D" id="1.50.40.10">
    <property type="entry name" value="Mitochondrial carrier domain"/>
    <property type="match status" value="1"/>
</dbReference>
<feature type="repeat" description="Solcar" evidence="8">
    <location>
        <begin position="167"/>
        <end position="252"/>
    </location>
</feature>
<keyword evidence="4 8" id="KW-0812">Transmembrane</keyword>
<evidence type="ECO:0000256" key="6">
    <source>
        <dbReference type="ARBA" id="ARBA00022989"/>
    </source>
</evidence>
<keyword evidence="7 8" id="KW-0472">Membrane</keyword>